<reference evidence="3 4" key="1">
    <citation type="submission" date="2020-10" db="EMBL/GenBank/DDBJ databases">
        <title>Ca. Dormibacterota MAGs.</title>
        <authorList>
            <person name="Montgomery K."/>
        </authorList>
    </citation>
    <scope>NUCLEOTIDE SEQUENCE [LARGE SCALE GENOMIC DNA]</scope>
    <source>
        <strain evidence="3">SC8811_S16_3</strain>
    </source>
</reference>
<dbReference type="Proteomes" id="UP000620075">
    <property type="component" value="Unassembled WGS sequence"/>
</dbReference>
<dbReference type="InterPro" id="IPR007607">
    <property type="entry name" value="BacA/B"/>
</dbReference>
<protein>
    <submittedName>
        <fullName evidence="3">Polymer-forming cytoskeletal protein</fullName>
    </submittedName>
</protein>
<comment type="caution">
    <text evidence="3">The sequence shown here is derived from an EMBL/GenBank/DDBJ whole genome shotgun (WGS) entry which is preliminary data.</text>
</comment>
<accession>A0A934KHZ2</accession>
<proteinExistence type="inferred from homology"/>
<dbReference type="RefSeq" id="WP_338178326.1">
    <property type="nucleotide sequence ID" value="NZ_JAEKNQ010000030.1"/>
</dbReference>
<feature type="region of interest" description="Disordered" evidence="2">
    <location>
        <begin position="1"/>
        <end position="32"/>
    </location>
</feature>
<evidence type="ECO:0000313" key="4">
    <source>
        <dbReference type="Proteomes" id="UP000620075"/>
    </source>
</evidence>
<dbReference type="PANTHER" id="PTHR35024">
    <property type="entry name" value="HYPOTHETICAL CYTOSOLIC PROTEIN"/>
    <property type="match status" value="1"/>
</dbReference>
<evidence type="ECO:0000313" key="3">
    <source>
        <dbReference type="EMBL" id="MBJ7603023.1"/>
    </source>
</evidence>
<organism evidence="3 4">
    <name type="scientific">Candidatus Dormiibacter inghamiae</name>
    <dbReference type="NCBI Taxonomy" id="3127013"/>
    <lineage>
        <taxon>Bacteria</taxon>
        <taxon>Bacillati</taxon>
        <taxon>Candidatus Dormiibacterota</taxon>
        <taxon>Candidatus Dormibacteria</taxon>
        <taxon>Candidatus Dormibacterales</taxon>
        <taxon>Candidatus Dormibacteraceae</taxon>
        <taxon>Candidatus Dormiibacter</taxon>
    </lineage>
</organism>
<sequence length="135" mass="13997">MVDTEGIMATEEATGHGRGAKNRAEPAGGGITLGPDDQLVGKLVYHGDVRVQGLLEGEATLGGDCTVDADATAKVRLESRNLTVRGNFEGEAAVRERLQVSGSGIINGNVRVARLVIEDGAVLNGNVTMERPTSA</sequence>
<name>A0A934KHZ2_9BACT</name>
<evidence type="ECO:0000256" key="1">
    <source>
        <dbReference type="ARBA" id="ARBA00044755"/>
    </source>
</evidence>
<dbReference type="PANTHER" id="PTHR35024:SF4">
    <property type="entry name" value="POLYMER-FORMING CYTOSKELETAL PROTEIN"/>
    <property type="match status" value="1"/>
</dbReference>
<comment type="similarity">
    <text evidence="1">Belongs to the bactofilin family.</text>
</comment>
<gene>
    <name evidence="3" type="ORF">JF888_07515</name>
</gene>
<evidence type="ECO:0000256" key="2">
    <source>
        <dbReference type="SAM" id="MobiDB-lite"/>
    </source>
</evidence>
<dbReference type="EMBL" id="JAEKNQ010000030">
    <property type="protein sequence ID" value="MBJ7603023.1"/>
    <property type="molecule type" value="Genomic_DNA"/>
</dbReference>
<dbReference type="Pfam" id="PF04519">
    <property type="entry name" value="Bactofilin"/>
    <property type="match status" value="1"/>
</dbReference>
<dbReference type="AlphaFoldDB" id="A0A934KHZ2"/>